<dbReference type="Gene3D" id="3.20.20.450">
    <property type="entry name" value="EAL domain"/>
    <property type="match status" value="1"/>
</dbReference>
<feature type="transmembrane region" description="Helical" evidence="2">
    <location>
        <begin position="125"/>
        <end position="146"/>
    </location>
</feature>
<dbReference type="PROSITE" id="PS50883">
    <property type="entry name" value="EAL"/>
    <property type="match status" value="1"/>
</dbReference>
<dbReference type="AlphaFoldDB" id="A1SWS3"/>
<dbReference type="Gene3D" id="3.30.70.270">
    <property type="match status" value="1"/>
</dbReference>
<dbReference type="PROSITE" id="PS50887">
    <property type="entry name" value="GGDEF"/>
    <property type="match status" value="1"/>
</dbReference>
<sequence>MNNYKKTMWVNYLFTFLSAVAITLVIKVVFNPLLTEQQEQLVQELSLDSPHLFVNESELSRLVEHNQFSYIKITNPQLMLPLVYENKQATGIIRLLFSIPSTFVVSENSNQIIEFKSNNDALFGLLPNILLALYSALIIVSTFIVFNFSHMFKSIEIALINEISEIEALPGPYAKVSALLNAQKESFQNKLNKQEEKIAGLTQQATTDNLTGVNNRSSFRKTLTEILSAESGQKHAILSIIRASELLAINSQQGFMQGDLYLENLTEIIRKVTYPHKNISIYRISGSDFALIALGMSVSEAQRIAQDLKVLFDQYQAQHKLDSIAYNGISSFQSGQKPEQVLARTDLALAKAQTEGVNSWVFQQSNDNDNQFGQQQWRVVIENIIAKKSVILLHQPVLILPTDMVGYEEIFTRFVSDDGHVTPAETVFAMAQRVDMIIKLEQFIIGEVINQCRRKSDQKSRWGINISSSAMQNSSFIVWLERLLLRDPKVAALLTFEMQEELLDSNLVSSKRVFDMLRRTGTRSAISNFGKGIGSFGLLRTLKPDLVKIDSSLINNIELDSANQQFIRMIIDVAHRMDCTIIAEGVEHLAQKQILETMHIDGIQGFLIARPTELKIPGQVNLL</sequence>
<feature type="transmembrane region" description="Helical" evidence="2">
    <location>
        <begin position="12"/>
        <end position="30"/>
    </location>
</feature>
<keyword evidence="2" id="KW-0812">Transmembrane</keyword>
<dbReference type="SUPFAM" id="SSF55073">
    <property type="entry name" value="Nucleotide cyclase"/>
    <property type="match status" value="1"/>
</dbReference>
<evidence type="ECO:0000256" key="1">
    <source>
        <dbReference type="SAM" id="Coils"/>
    </source>
</evidence>
<protein>
    <submittedName>
        <fullName evidence="5">Diguanylate cyclase/phosphodiesterase</fullName>
    </submittedName>
</protein>
<dbReference type="GO" id="GO:0071111">
    <property type="term" value="F:cyclic-guanylate-specific phosphodiesterase activity"/>
    <property type="evidence" value="ECO:0007669"/>
    <property type="project" value="InterPro"/>
</dbReference>
<dbReference type="InterPro" id="IPR050706">
    <property type="entry name" value="Cyclic-di-GMP_PDE-like"/>
</dbReference>
<organism evidence="5 6">
    <name type="scientific">Psychromonas ingrahamii (strain DSM 17664 / CCUG 51855 / 37)</name>
    <dbReference type="NCBI Taxonomy" id="357804"/>
    <lineage>
        <taxon>Bacteria</taxon>
        <taxon>Pseudomonadati</taxon>
        <taxon>Pseudomonadota</taxon>
        <taxon>Gammaproteobacteria</taxon>
        <taxon>Alteromonadales</taxon>
        <taxon>Psychromonadaceae</taxon>
        <taxon>Psychromonas</taxon>
    </lineage>
</organism>
<keyword evidence="2" id="KW-0472">Membrane</keyword>
<dbReference type="SMART" id="SM00052">
    <property type="entry name" value="EAL"/>
    <property type="match status" value="1"/>
</dbReference>
<dbReference type="KEGG" id="pin:Ping_2197"/>
<keyword evidence="1" id="KW-0175">Coiled coil</keyword>
<proteinExistence type="predicted"/>
<gene>
    <name evidence="5" type="ordered locus">Ping_2197</name>
</gene>
<dbReference type="InterPro" id="IPR001633">
    <property type="entry name" value="EAL_dom"/>
</dbReference>
<accession>A1SWS3</accession>
<dbReference type="InterPro" id="IPR029787">
    <property type="entry name" value="Nucleotide_cyclase"/>
</dbReference>
<dbReference type="NCBIfam" id="TIGR00254">
    <property type="entry name" value="GGDEF"/>
    <property type="match status" value="1"/>
</dbReference>
<reference evidence="5 6" key="1">
    <citation type="submission" date="2007-01" db="EMBL/GenBank/DDBJ databases">
        <title>Complete sequence of Psychromonas ingrahamii 37.</title>
        <authorList>
            <consortium name="US DOE Joint Genome Institute"/>
            <person name="Copeland A."/>
            <person name="Lucas S."/>
            <person name="Lapidus A."/>
            <person name="Barry K."/>
            <person name="Detter J.C."/>
            <person name="Glavina del Rio T."/>
            <person name="Hammon N."/>
            <person name="Israni S."/>
            <person name="Dalin E."/>
            <person name="Tice H."/>
            <person name="Pitluck S."/>
            <person name="Thompson L.S."/>
            <person name="Brettin T."/>
            <person name="Bruce D."/>
            <person name="Han C."/>
            <person name="Tapia R."/>
            <person name="Schmutz J."/>
            <person name="Larimer F."/>
            <person name="Land M."/>
            <person name="Hauser L."/>
            <person name="Kyrpides N."/>
            <person name="Ivanova N."/>
            <person name="Staley J."/>
            <person name="Richardson P."/>
        </authorList>
    </citation>
    <scope>NUCLEOTIDE SEQUENCE [LARGE SCALE GENOMIC DNA]</scope>
    <source>
        <strain evidence="5 6">37</strain>
    </source>
</reference>
<dbReference type="CDD" id="cd01948">
    <property type="entry name" value="EAL"/>
    <property type="match status" value="1"/>
</dbReference>
<dbReference type="InterPro" id="IPR043128">
    <property type="entry name" value="Rev_trsase/Diguanyl_cyclase"/>
</dbReference>
<dbReference type="SUPFAM" id="SSF141868">
    <property type="entry name" value="EAL domain-like"/>
    <property type="match status" value="1"/>
</dbReference>
<dbReference type="eggNOG" id="COG2199">
    <property type="taxonomic scope" value="Bacteria"/>
</dbReference>
<evidence type="ECO:0000256" key="2">
    <source>
        <dbReference type="SAM" id="Phobius"/>
    </source>
</evidence>
<evidence type="ECO:0000259" key="3">
    <source>
        <dbReference type="PROSITE" id="PS50883"/>
    </source>
</evidence>
<evidence type="ECO:0000313" key="6">
    <source>
        <dbReference type="Proteomes" id="UP000000639"/>
    </source>
</evidence>
<dbReference type="STRING" id="357804.Ping_2197"/>
<evidence type="ECO:0000259" key="4">
    <source>
        <dbReference type="PROSITE" id="PS50887"/>
    </source>
</evidence>
<keyword evidence="6" id="KW-1185">Reference proteome</keyword>
<dbReference type="Pfam" id="PF00563">
    <property type="entry name" value="EAL"/>
    <property type="match status" value="1"/>
</dbReference>
<dbReference type="SMART" id="SM00267">
    <property type="entry name" value="GGDEF"/>
    <property type="match status" value="1"/>
</dbReference>
<dbReference type="eggNOG" id="COG2200">
    <property type="taxonomic scope" value="Bacteria"/>
</dbReference>
<dbReference type="PANTHER" id="PTHR33121">
    <property type="entry name" value="CYCLIC DI-GMP PHOSPHODIESTERASE PDEF"/>
    <property type="match status" value="1"/>
</dbReference>
<dbReference type="OrthoDB" id="5894408at2"/>
<evidence type="ECO:0000313" key="5">
    <source>
        <dbReference type="EMBL" id="ABM03938.1"/>
    </source>
</evidence>
<dbReference type="EMBL" id="CP000510">
    <property type="protein sequence ID" value="ABM03938.1"/>
    <property type="molecule type" value="Genomic_DNA"/>
</dbReference>
<dbReference type="Pfam" id="PF00990">
    <property type="entry name" value="GGDEF"/>
    <property type="match status" value="1"/>
</dbReference>
<dbReference type="RefSeq" id="WP_011770498.1">
    <property type="nucleotide sequence ID" value="NC_008709.1"/>
</dbReference>
<feature type="coiled-coil region" evidence="1">
    <location>
        <begin position="177"/>
        <end position="204"/>
    </location>
</feature>
<name>A1SWS3_PSYIN</name>
<feature type="domain" description="GGDEF" evidence="4">
    <location>
        <begin position="234"/>
        <end position="365"/>
    </location>
</feature>
<dbReference type="HOGENOM" id="CLU_000445_109_3_6"/>
<dbReference type="InterPro" id="IPR000160">
    <property type="entry name" value="GGDEF_dom"/>
</dbReference>
<dbReference type="InterPro" id="IPR035919">
    <property type="entry name" value="EAL_sf"/>
</dbReference>
<dbReference type="Proteomes" id="UP000000639">
    <property type="component" value="Chromosome"/>
</dbReference>
<feature type="domain" description="EAL" evidence="3">
    <location>
        <begin position="374"/>
        <end position="623"/>
    </location>
</feature>
<dbReference type="PANTHER" id="PTHR33121:SF79">
    <property type="entry name" value="CYCLIC DI-GMP PHOSPHODIESTERASE PDED-RELATED"/>
    <property type="match status" value="1"/>
</dbReference>
<keyword evidence="2" id="KW-1133">Transmembrane helix</keyword>